<dbReference type="Proteomes" id="UP001139971">
    <property type="component" value="Unassembled WGS sequence"/>
</dbReference>
<feature type="domain" description="ArnT-like N-terminal" evidence="9">
    <location>
        <begin position="85"/>
        <end position="203"/>
    </location>
</feature>
<protein>
    <recommendedName>
        <fullName evidence="9">ArnT-like N-terminal domain-containing protein</fullName>
    </recommendedName>
</protein>
<dbReference type="AlphaFoldDB" id="A0A9X4BLD6"/>
<dbReference type="RefSeq" id="WP_263544236.1">
    <property type="nucleotide sequence ID" value="NZ_JAOVZO020000020.1"/>
</dbReference>
<dbReference type="GO" id="GO:0005886">
    <property type="term" value="C:plasma membrane"/>
    <property type="evidence" value="ECO:0007669"/>
    <property type="project" value="UniProtKB-SubCell"/>
</dbReference>
<name>A0A9X4BLD6_9GAMM</name>
<comment type="subcellular location">
    <subcellularLocation>
        <location evidence="1">Cell membrane</location>
        <topology evidence="1">Multi-pass membrane protein</topology>
    </subcellularLocation>
</comment>
<feature type="transmembrane region" description="Helical" evidence="8">
    <location>
        <begin position="90"/>
        <end position="118"/>
    </location>
</feature>
<dbReference type="PANTHER" id="PTHR33908:SF11">
    <property type="entry name" value="MEMBRANE PROTEIN"/>
    <property type="match status" value="1"/>
</dbReference>
<keyword evidence="5 8" id="KW-0812">Transmembrane</keyword>
<organism evidence="10 11">
    <name type="scientific">Tahibacter soli</name>
    <dbReference type="NCBI Taxonomy" id="2983605"/>
    <lineage>
        <taxon>Bacteria</taxon>
        <taxon>Pseudomonadati</taxon>
        <taxon>Pseudomonadota</taxon>
        <taxon>Gammaproteobacteria</taxon>
        <taxon>Lysobacterales</taxon>
        <taxon>Rhodanobacteraceae</taxon>
        <taxon>Tahibacter</taxon>
    </lineage>
</organism>
<reference evidence="10" key="1">
    <citation type="submission" date="2023-02" db="EMBL/GenBank/DDBJ databases">
        <title>Tahibacter soli sp. nov. isolated from soil.</title>
        <authorList>
            <person name="Baek J.H."/>
            <person name="Lee J.K."/>
            <person name="Choi D.G."/>
            <person name="Jeon C.O."/>
        </authorList>
    </citation>
    <scope>NUCLEOTIDE SEQUENCE</scope>
    <source>
        <strain evidence="10">BL</strain>
    </source>
</reference>
<dbReference type="GO" id="GO:0009103">
    <property type="term" value="P:lipopolysaccharide biosynthetic process"/>
    <property type="evidence" value="ECO:0007669"/>
    <property type="project" value="UniProtKB-ARBA"/>
</dbReference>
<sequence>MPNPTADTFRPTPHPWLALAAALIAIKLVAGIADPTVRFFLGDSESYLHAALTGWVPPDRSFLYPMFVRVGAVAFGSLTALVAAQSLCGVATALLCARIAVDLGVAFRYAALAAAIIALEPAQLFYERMVMAESPGTLCLVTTIACGIAYARRCDWRWLVPMAVAGAATVALRMSLLPVVLGFALVPPFAALFARKRPSWPRLALHAAVALVATAFAHAGYQRLYGHVAQTEPTYLRASGTFRLGLVAPLVKPEHLERYGVSRDVLATLGPDLRNPLLREQQLWLPDGLIHTLKRELGDERAEVVARKIAARALRENIPGFLAMQAGSMTDYFVRTVTAPRLEDDVGTRPLSDDIRNAVRERLGHDASRTHATFNPVARYFIAAAPPWLTFCLFALAPLAVAALVRSPREYRAASLAFALATCGLVAGHFLFSHIVSFRYLHPFAPLALVAIAAAFTRRGDRSTSATMRN</sequence>
<feature type="transmembrane region" description="Helical" evidence="8">
    <location>
        <begin position="380"/>
        <end position="401"/>
    </location>
</feature>
<dbReference type="InterPro" id="IPR003342">
    <property type="entry name" value="ArnT-like_N"/>
</dbReference>
<evidence type="ECO:0000256" key="3">
    <source>
        <dbReference type="ARBA" id="ARBA00022676"/>
    </source>
</evidence>
<gene>
    <name evidence="10" type="ORF">OD750_021995</name>
</gene>
<keyword evidence="3" id="KW-0328">Glycosyltransferase</keyword>
<proteinExistence type="predicted"/>
<dbReference type="EMBL" id="JAOVZO020000020">
    <property type="protein sequence ID" value="MDC8015222.1"/>
    <property type="molecule type" value="Genomic_DNA"/>
</dbReference>
<evidence type="ECO:0000256" key="4">
    <source>
        <dbReference type="ARBA" id="ARBA00022679"/>
    </source>
</evidence>
<evidence type="ECO:0000256" key="8">
    <source>
        <dbReference type="SAM" id="Phobius"/>
    </source>
</evidence>
<evidence type="ECO:0000256" key="7">
    <source>
        <dbReference type="ARBA" id="ARBA00023136"/>
    </source>
</evidence>
<feature type="transmembrane region" description="Helical" evidence="8">
    <location>
        <begin position="170"/>
        <end position="191"/>
    </location>
</feature>
<feature type="transmembrane region" description="Helical" evidence="8">
    <location>
        <begin position="130"/>
        <end position="150"/>
    </location>
</feature>
<dbReference type="Pfam" id="PF02366">
    <property type="entry name" value="PMT"/>
    <property type="match status" value="1"/>
</dbReference>
<dbReference type="InterPro" id="IPR050297">
    <property type="entry name" value="LipidA_mod_glycosyltrf_83"/>
</dbReference>
<evidence type="ECO:0000256" key="6">
    <source>
        <dbReference type="ARBA" id="ARBA00022989"/>
    </source>
</evidence>
<evidence type="ECO:0000313" key="11">
    <source>
        <dbReference type="Proteomes" id="UP001139971"/>
    </source>
</evidence>
<accession>A0A9X4BLD6</accession>
<dbReference type="GO" id="GO:0006493">
    <property type="term" value="P:protein O-linked glycosylation"/>
    <property type="evidence" value="ECO:0007669"/>
    <property type="project" value="InterPro"/>
</dbReference>
<comment type="caution">
    <text evidence="10">The sequence shown here is derived from an EMBL/GenBank/DDBJ whole genome shotgun (WGS) entry which is preliminary data.</text>
</comment>
<feature type="transmembrane region" description="Helical" evidence="8">
    <location>
        <begin position="413"/>
        <end position="432"/>
    </location>
</feature>
<evidence type="ECO:0000256" key="5">
    <source>
        <dbReference type="ARBA" id="ARBA00022692"/>
    </source>
</evidence>
<dbReference type="GO" id="GO:0000030">
    <property type="term" value="F:mannosyltransferase activity"/>
    <property type="evidence" value="ECO:0007669"/>
    <property type="project" value="InterPro"/>
</dbReference>
<feature type="transmembrane region" description="Helical" evidence="8">
    <location>
        <begin position="62"/>
        <end position="84"/>
    </location>
</feature>
<feature type="transmembrane region" description="Helical" evidence="8">
    <location>
        <begin position="203"/>
        <end position="221"/>
    </location>
</feature>
<dbReference type="GO" id="GO:0016763">
    <property type="term" value="F:pentosyltransferase activity"/>
    <property type="evidence" value="ECO:0007669"/>
    <property type="project" value="TreeGrafter"/>
</dbReference>
<keyword evidence="11" id="KW-1185">Reference proteome</keyword>
<keyword evidence="6 8" id="KW-1133">Transmembrane helix</keyword>
<feature type="transmembrane region" description="Helical" evidence="8">
    <location>
        <begin position="16"/>
        <end position="41"/>
    </location>
</feature>
<keyword evidence="7 8" id="KW-0472">Membrane</keyword>
<keyword evidence="2" id="KW-1003">Cell membrane</keyword>
<evidence type="ECO:0000259" key="9">
    <source>
        <dbReference type="Pfam" id="PF02366"/>
    </source>
</evidence>
<feature type="transmembrane region" description="Helical" evidence="8">
    <location>
        <begin position="438"/>
        <end position="456"/>
    </location>
</feature>
<evidence type="ECO:0000256" key="2">
    <source>
        <dbReference type="ARBA" id="ARBA00022475"/>
    </source>
</evidence>
<keyword evidence="4" id="KW-0808">Transferase</keyword>
<evidence type="ECO:0000313" key="10">
    <source>
        <dbReference type="EMBL" id="MDC8015222.1"/>
    </source>
</evidence>
<evidence type="ECO:0000256" key="1">
    <source>
        <dbReference type="ARBA" id="ARBA00004651"/>
    </source>
</evidence>
<dbReference type="PANTHER" id="PTHR33908">
    <property type="entry name" value="MANNOSYLTRANSFERASE YKCB-RELATED"/>
    <property type="match status" value="1"/>
</dbReference>